<keyword evidence="3" id="KW-1185">Reference proteome</keyword>
<name>A0AAV0LHH2_9ROSI</name>
<dbReference type="Proteomes" id="UP001154282">
    <property type="component" value="Unassembled WGS sequence"/>
</dbReference>
<evidence type="ECO:0000313" key="2">
    <source>
        <dbReference type="EMBL" id="CAI0433352.1"/>
    </source>
</evidence>
<comment type="caution">
    <text evidence="2">The sequence shown here is derived from an EMBL/GenBank/DDBJ whole genome shotgun (WGS) entry which is preliminary data.</text>
</comment>
<dbReference type="EMBL" id="CAMGYJ010000006">
    <property type="protein sequence ID" value="CAI0433352.1"/>
    <property type="molecule type" value="Genomic_DNA"/>
</dbReference>
<dbReference type="AlphaFoldDB" id="A0AAV0LHH2"/>
<accession>A0AAV0LHH2</accession>
<organism evidence="2 3">
    <name type="scientific">Linum tenue</name>
    <dbReference type="NCBI Taxonomy" id="586396"/>
    <lineage>
        <taxon>Eukaryota</taxon>
        <taxon>Viridiplantae</taxon>
        <taxon>Streptophyta</taxon>
        <taxon>Embryophyta</taxon>
        <taxon>Tracheophyta</taxon>
        <taxon>Spermatophyta</taxon>
        <taxon>Magnoliopsida</taxon>
        <taxon>eudicotyledons</taxon>
        <taxon>Gunneridae</taxon>
        <taxon>Pentapetalae</taxon>
        <taxon>rosids</taxon>
        <taxon>fabids</taxon>
        <taxon>Malpighiales</taxon>
        <taxon>Linaceae</taxon>
        <taxon>Linum</taxon>
    </lineage>
</organism>
<protein>
    <submittedName>
        <fullName evidence="2">Uncharacterized protein</fullName>
    </submittedName>
</protein>
<evidence type="ECO:0000313" key="3">
    <source>
        <dbReference type="Proteomes" id="UP001154282"/>
    </source>
</evidence>
<gene>
    <name evidence="2" type="ORF">LITE_LOCUS23831</name>
</gene>
<sequence length="54" mass="6199">MPPSPSPTPTTIQTTMKRLMTPPPRLKQQPCKDCYPDELRSYNLISLIQLNKKT</sequence>
<reference evidence="2" key="1">
    <citation type="submission" date="2022-08" db="EMBL/GenBank/DDBJ databases">
        <authorList>
            <person name="Gutierrez-Valencia J."/>
        </authorList>
    </citation>
    <scope>NUCLEOTIDE SEQUENCE</scope>
</reference>
<proteinExistence type="predicted"/>
<evidence type="ECO:0000256" key="1">
    <source>
        <dbReference type="SAM" id="MobiDB-lite"/>
    </source>
</evidence>
<feature type="region of interest" description="Disordered" evidence="1">
    <location>
        <begin position="1"/>
        <end position="30"/>
    </location>
</feature>